<keyword evidence="1" id="KW-0479">Metal-binding</keyword>
<evidence type="ECO:0000313" key="3">
    <source>
        <dbReference type="Proteomes" id="UP000887540"/>
    </source>
</evidence>
<feature type="domain" description="SWIM-type" evidence="2">
    <location>
        <begin position="59"/>
        <end position="93"/>
    </location>
</feature>
<keyword evidence="1" id="KW-0863">Zinc-finger</keyword>
<dbReference type="WBParaSite" id="ACRNAN_scaffold25229.g32323.t1">
    <property type="protein sequence ID" value="ACRNAN_scaffold25229.g32323.t1"/>
    <property type="gene ID" value="ACRNAN_scaffold25229.g32323"/>
</dbReference>
<accession>A0A914DI05</accession>
<dbReference type="AlphaFoldDB" id="A0A914DI05"/>
<sequence>MSENRPYVKDGDIVIVPSTKIMKEKNNTLTRQDLLDWHHTIIEDYVQTWADFSSQRFAYHIINKSPPFYKCSCPVGYKKDACVHSVCLMVADGLYQYPVEVTSQPIQYAKRRGRPLKATPALQRD</sequence>
<proteinExistence type="predicted"/>
<dbReference type="GO" id="GO:0008270">
    <property type="term" value="F:zinc ion binding"/>
    <property type="evidence" value="ECO:0007669"/>
    <property type="project" value="UniProtKB-KW"/>
</dbReference>
<evidence type="ECO:0000313" key="4">
    <source>
        <dbReference type="WBParaSite" id="ACRNAN_scaffold25229.g32323.t1"/>
    </source>
</evidence>
<organism evidence="3 4">
    <name type="scientific">Acrobeloides nanus</name>
    <dbReference type="NCBI Taxonomy" id="290746"/>
    <lineage>
        <taxon>Eukaryota</taxon>
        <taxon>Metazoa</taxon>
        <taxon>Ecdysozoa</taxon>
        <taxon>Nematoda</taxon>
        <taxon>Chromadorea</taxon>
        <taxon>Rhabditida</taxon>
        <taxon>Tylenchina</taxon>
        <taxon>Cephalobomorpha</taxon>
        <taxon>Cephaloboidea</taxon>
        <taxon>Cephalobidae</taxon>
        <taxon>Acrobeloides</taxon>
    </lineage>
</organism>
<protein>
    <submittedName>
        <fullName evidence="4">SWIM-type domain-containing protein</fullName>
    </submittedName>
</protein>
<dbReference type="Proteomes" id="UP000887540">
    <property type="component" value="Unplaced"/>
</dbReference>
<evidence type="ECO:0000259" key="2">
    <source>
        <dbReference type="PROSITE" id="PS50966"/>
    </source>
</evidence>
<dbReference type="PROSITE" id="PS50966">
    <property type="entry name" value="ZF_SWIM"/>
    <property type="match status" value="1"/>
</dbReference>
<name>A0A914DI05_9BILA</name>
<reference evidence="4" key="1">
    <citation type="submission" date="2022-11" db="UniProtKB">
        <authorList>
            <consortium name="WormBaseParasite"/>
        </authorList>
    </citation>
    <scope>IDENTIFICATION</scope>
</reference>
<keyword evidence="3" id="KW-1185">Reference proteome</keyword>
<dbReference type="InterPro" id="IPR007527">
    <property type="entry name" value="Znf_SWIM"/>
</dbReference>
<keyword evidence="1" id="KW-0862">Zinc</keyword>
<evidence type="ECO:0000256" key="1">
    <source>
        <dbReference type="PROSITE-ProRule" id="PRU00325"/>
    </source>
</evidence>